<reference evidence="13 14" key="1">
    <citation type="submission" date="2024-08" db="EMBL/GenBank/DDBJ databases">
        <title>The draft genome of Apodemus speciosus.</title>
        <authorList>
            <person name="Nabeshima K."/>
            <person name="Suzuki S."/>
            <person name="Onuma M."/>
        </authorList>
    </citation>
    <scope>NUCLEOTIDE SEQUENCE [LARGE SCALE GENOMIC DNA]</scope>
    <source>
        <strain evidence="13">IB14-021</strain>
    </source>
</reference>
<dbReference type="PANTHER" id="PTHR13857:SF4">
    <property type="entry name" value="C-U-EDITING ENZYME APOBEC-2"/>
    <property type="match status" value="1"/>
</dbReference>
<dbReference type="CDD" id="cd01283">
    <property type="entry name" value="cytidine_deaminase"/>
    <property type="match status" value="1"/>
</dbReference>
<dbReference type="InterPro" id="IPR050610">
    <property type="entry name" value="APOBEC_Cyt_Deaminase"/>
</dbReference>
<proteinExistence type="inferred from homology"/>
<dbReference type="InterPro" id="IPR002125">
    <property type="entry name" value="CMP_dCMP_dom"/>
</dbReference>
<evidence type="ECO:0000256" key="2">
    <source>
        <dbReference type="ARBA" id="ARBA00004141"/>
    </source>
</evidence>
<evidence type="ECO:0000259" key="12">
    <source>
        <dbReference type="PROSITE" id="PS51747"/>
    </source>
</evidence>
<dbReference type="PANTHER" id="PTHR13857">
    <property type="entry name" value="MRNA EDITING ENZYME"/>
    <property type="match status" value="1"/>
</dbReference>
<evidence type="ECO:0000256" key="1">
    <source>
        <dbReference type="ARBA" id="ARBA00001947"/>
    </source>
</evidence>
<comment type="cofactor">
    <cofactor evidence="1">
        <name>Zn(2+)</name>
        <dbReference type="ChEBI" id="CHEBI:29105"/>
    </cofactor>
</comment>
<dbReference type="Pfam" id="PF03073">
    <property type="entry name" value="TspO_MBR"/>
    <property type="match status" value="1"/>
</dbReference>
<protein>
    <submittedName>
        <fullName evidence="13">U-editing enzyme APOBEC-2</fullName>
    </submittedName>
</protein>
<keyword evidence="8" id="KW-0862">Zinc</keyword>
<evidence type="ECO:0000256" key="10">
    <source>
        <dbReference type="ARBA" id="ARBA00023136"/>
    </source>
</evidence>
<feature type="transmembrane region" description="Helical" evidence="11">
    <location>
        <begin position="20"/>
        <end position="44"/>
    </location>
</feature>
<evidence type="ECO:0000256" key="8">
    <source>
        <dbReference type="ARBA" id="ARBA00022833"/>
    </source>
</evidence>
<keyword evidence="7" id="KW-0378">Hydrolase</keyword>
<keyword evidence="9 11" id="KW-1133">Transmembrane helix</keyword>
<dbReference type="InterPro" id="IPR016193">
    <property type="entry name" value="Cytidine_deaminase-like"/>
</dbReference>
<comment type="similarity">
    <text evidence="4">Belongs to the TspO/BZRP family.</text>
</comment>
<comment type="caution">
    <text evidence="13">The sequence shown here is derived from an EMBL/GenBank/DDBJ whole genome shotgun (WGS) entry which is preliminary data.</text>
</comment>
<evidence type="ECO:0000256" key="6">
    <source>
        <dbReference type="ARBA" id="ARBA00022723"/>
    </source>
</evidence>
<dbReference type="InterPro" id="IPR038330">
    <property type="entry name" value="TspO/MBR-related_sf"/>
</dbReference>
<name>A0ABQ0FPK4_APOSI</name>
<evidence type="ECO:0000256" key="7">
    <source>
        <dbReference type="ARBA" id="ARBA00022801"/>
    </source>
</evidence>
<comment type="subcellular location">
    <subcellularLocation>
        <location evidence="2">Membrane</location>
        <topology evidence="2">Multi-pass membrane protein</topology>
    </subcellularLocation>
</comment>
<evidence type="ECO:0000313" key="13">
    <source>
        <dbReference type="EMBL" id="GAB1301169.1"/>
    </source>
</evidence>
<dbReference type="Gene3D" id="3.40.140.10">
    <property type="entry name" value="Cytidine Deaminase, domain 2"/>
    <property type="match status" value="1"/>
</dbReference>
<dbReference type="Pfam" id="PF18772">
    <property type="entry name" value="APOBEC2"/>
    <property type="match status" value="1"/>
</dbReference>
<dbReference type="Gene3D" id="1.20.1260.100">
    <property type="entry name" value="TspO/MBR protein"/>
    <property type="match status" value="1"/>
</dbReference>
<evidence type="ECO:0000256" key="3">
    <source>
        <dbReference type="ARBA" id="ARBA00006576"/>
    </source>
</evidence>
<sequence length="305" mass="34154">MSYASYLVWKDLGGGFRWPLALPLGLYSFQLALSWAFLMLFLAVDSPGLLSQAQLLTAAWDSAARPLAGLAASPLLGHSSSMAQKEEAAEAAAPASQNGDDLENLEDPEKLKELIELPPFEIVTGVRLPVNFFKFQFRNVEYSSGRNKTFLCYVVEAQGKGGQVQASQGYLEDEHAGAHAEEAFFNTILPAFDPALKYNVTWYVSSSPCAACAEGILKTLSKTKNLRLLILVSRLFMWEEPEVQAALKKLKEAGCKLRIMKPQDFEYIWKNFVEQEEGESKAFEPWEDIQENFLYYEEKLADILK</sequence>
<comment type="similarity">
    <text evidence="3">Belongs to the cytidine and deoxycytidylate deaminase family.</text>
</comment>
<keyword evidence="14" id="KW-1185">Reference proteome</keyword>
<keyword evidence="5 11" id="KW-0812">Transmembrane</keyword>
<evidence type="ECO:0000256" key="5">
    <source>
        <dbReference type="ARBA" id="ARBA00022692"/>
    </source>
</evidence>
<organism evidence="13 14">
    <name type="scientific">Apodemus speciosus</name>
    <name type="common">Large Japanese field mouse</name>
    <dbReference type="NCBI Taxonomy" id="105296"/>
    <lineage>
        <taxon>Eukaryota</taxon>
        <taxon>Metazoa</taxon>
        <taxon>Chordata</taxon>
        <taxon>Craniata</taxon>
        <taxon>Vertebrata</taxon>
        <taxon>Euteleostomi</taxon>
        <taxon>Mammalia</taxon>
        <taxon>Eutheria</taxon>
        <taxon>Euarchontoglires</taxon>
        <taxon>Glires</taxon>
        <taxon>Rodentia</taxon>
        <taxon>Myomorpha</taxon>
        <taxon>Muroidea</taxon>
        <taxon>Muridae</taxon>
        <taxon>Murinae</taxon>
        <taxon>Apodemus</taxon>
    </lineage>
</organism>
<dbReference type="Proteomes" id="UP001623349">
    <property type="component" value="Unassembled WGS sequence"/>
</dbReference>
<evidence type="ECO:0000256" key="9">
    <source>
        <dbReference type="ARBA" id="ARBA00022989"/>
    </source>
</evidence>
<accession>A0ABQ0FPK4</accession>
<evidence type="ECO:0000256" key="11">
    <source>
        <dbReference type="SAM" id="Phobius"/>
    </source>
</evidence>
<dbReference type="InterPro" id="IPR004307">
    <property type="entry name" value="TspO_MBR"/>
</dbReference>
<dbReference type="PROSITE" id="PS51747">
    <property type="entry name" value="CYT_DCMP_DEAMINASES_2"/>
    <property type="match status" value="1"/>
</dbReference>
<keyword evidence="10 11" id="KW-0472">Membrane</keyword>
<evidence type="ECO:0000256" key="4">
    <source>
        <dbReference type="ARBA" id="ARBA00007524"/>
    </source>
</evidence>
<gene>
    <name evidence="13" type="ORF">APTSU1_001640700</name>
</gene>
<feature type="domain" description="CMP/dCMP-type deaminase" evidence="12">
    <location>
        <begin position="145"/>
        <end position="250"/>
    </location>
</feature>
<keyword evidence="6" id="KW-0479">Metal-binding</keyword>
<dbReference type="SUPFAM" id="SSF53927">
    <property type="entry name" value="Cytidine deaminase-like"/>
    <property type="match status" value="1"/>
</dbReference>
<evidence type="ECO:0000313" key="14">
    <source>
        <dbReference type="Proteomes" id="UP001623349"/>
    </source>
</evidence>
<dbReference type="EMBL" id="BAAFST010000017">
    <property type="protein sequence ID" value="GAB1301169.1"/>
    <property type="molecule type" value="Genomic_DNA"/>
</dbReference>